<evidence type="ECO:0000313" key="3">
    <source>
        <dbReference type="EMBL" id="QSE98420.1"/>
    </source>
</evidence>
<sequence>MKKWLLILMMFATSFSFSQEKIPVTESDYQNSEVPMADRLREDGKIYVLTGIIMIILIGTLGYLVVIDKKISRVEKTLENKQ</sequence>
<evidence type="ECO:0000256" key="2">
    <source>
        <dbReference type="SAM" id="SignalP"/>
    </source>
</evidence>
<protein>
    <submittedName>
        <fullName evidence="3">CcmD family protein</fullName>
    </submittedName>
</protein>
<feature type="transmembrane region" description="Helical" evidence="1">
    <location>
        <begin position="46"/>
        <end position="66"/>
    </location>
</feature>
<dbReference type="Pfam" id="PF20077">
    <property type="entry name" value="CcmD_alt"/>
    <property type="match status" value="1"/>
</dbReference>
<keyword evidence="1" id="KW-0472">Membrane</keyword>
<dbReference type="AlphaFoldDB" id="A0A974WLI0"/>
<keyword evidence="4" id="KW-1185">Reference proteome</keyword>
<dbReference type="KEGG" id="fuv:JR347_04915"/>
<keyword evidence="1" id="KW-1133">Transmembrane helix</keyword>
<feature type="signal peptide" evidence="2">
    <location>
        <begin position="1"/>
        <end position="18"/>
    </location>
</feature>
<gene>
    <name evidence="3" type="ORF">JR347_04915</name>
</gene>
<name>A0A974WLI0_9BACT</name>
<dbReference type="RefSeq" id="WP_205722934.1">
    <property type="nucleotide sequence ID" value="NZ_CP070608.1"/>
</dbReference>
<proteinExistence type="predicted"/>
<dbReference type="EMBL" id="CP070608">
    <property type="protein sequence ID" value="QSE98420.1"/>
    <property type="molecule type" value="Genomic_DNA"/>
</dbReference>
<evidence type="ECO:0000256" key="1">
    <source>
        <dbReference type="SAM" id="Phobius"/>
    </source>
</evidence>
<accession>A0A974WLI0</accession>
<dbReference type="Proteomes" id="UP000662783">
    <property type="component" value="Chromosome"/>
</dbReference>
<feature type="chain" id="PRO_5036941852" evidence="2">
    <location>
        <begin position="19"/>
        <end position="82"/>
    </location>
</feature>
<evidence type="ECO:0000313" key="4">
    <source>
        <dbReference type="Proteomes" id="UP000662783"/>
    </source>
</evidence>
<keyword evidence="1" id="KW-0812">Transmembrane</keyword>
<keyword evidence="2" id="KW-0732">Signal</keyword>
<reference evidence="3" key="1">
    <citation type="submission" date="2021-02" db="EMBL/GenBank/DDBJ databases">
        <title>Fulvivirga sp. S481 isolated from sea water.</title>
        <authorList>
            <person name="Bae S.S."/>
            <person name="Baek K."/>
        </authorList>
    </citation>
    <scope>NUCLEOTIDE SEQUENCE</scope>
    <source>
        <strain evidence="3">S481</strain>
    </source>
</reference>
<organism evidence="3 4">
    <name type="scientific">Fulvivirga lutea</name>
    <dbReference type="NCBI Taxonomy" id="2810512"/>
    <lineage>
        <taxon>Bacteria</taxon>
        <taxon>Pseudomonadati</taxon>
        <taxon>Bacteroidota</taxon>
        <taxon>Cytophagia</taxon>
        <taxon>Cytophagales</taxon>
        <taxon>Fulvivirgaceae</taxon>
        <taxon>Fulvivirga</taxon>
    </lineage>
</organism>